<accession>A0A5D0RDM1</accession>
<proteinExistence type="predicted"/>
<feature type="signal peptide" evidence="2">
    <location>
        <begin position="1"/>
        <end position="18"/>
    </location>
</feature>
<evidence type="ECO:0000256" key="1">
    <source>
        <dbReference type="ARBA" id="ARBA00022729"/>
    </source>
</evidence>
<dbReference type="InterPro" id="IPR008979">
    <property type="entry name" value="Galactose-bd-like_sf"/>
</dbReference>
<dbReference type="Proteomes" id="UP000323720">
    <property type="component" value="Unassembled WGS sequence"/>
</dbReference>
<keyword evidence="1 2" id="KW-0732">Signal</keyword>
<dbReference type="Gene3D" id="2.60.120.260">
    <property type="entry name" value="Galactose-binding domain-like"/>
    <property type="match status" value="1"/>
</dbReference>
<protein>
    <submittedName>
        <fullName evidence="4">T9SS type A sorting domain-containing protein</fullName>
    </submittedName>
</protein>
<gene>
    <name evidence="4" type="ORF">ES674_04380</name>
</gene>
<feature type="domain" description="Secretion system C-terminal sorting" evidence="3">
    <location>
        <begin position="181"/>
        <end position="250"/>
    </location>
</feature>
<dbReference type="SUPFAM" id="SSF49785">
    <property type="entry name" value="Galactose-binding domain-like"/>
    <property type="match status" value="1"/>
</dbReference>
<keyword evidence="5" id="KW-1185">Reference proteome</keyword>
<evidence type="ECO:0000259" key="3">
    <source>
        <dbReference type="Pfam" id="PF18962"/>
    </source>
</evidence>
<reference evidence="4 5" key="1">
    <citation type="submission" date="2019-08" db="EMBL/GenBank/DDBJ databases">
        <title>Genomes of Antarctic Bizionia species.</title>
        <authorList>
            <person name="Bowman J.P."/>
        </authorList>
    </citation>
    <scope>NUCLEOTIDE SEQUENCE [LARGE SCALE GENOMIC DNA]</scope>
    <source>
        <strain evidence="4 5">ADA-4</strain>
    </source>
</reference>
<name>A0A5D0RDM1_9FLAO</name>
<dbReference type="OrthoDB" id="1467228at2"/>
<evidence type="ECO:0000313" key="5">
    <source>
        <dbReference type="Proteomes" id="UP000323720"/>
    </source>
</evidence>
<evidence type="ECO:0000313" key="4">
    <source>
        <dbReference type="EMBL" id="TYB79021.1"/>
    </source>
</evidence>
<dbReference type="NCBIfam" id="TIGR04183">
    <property type="entry name" value="Por_Secre_tail"/>
    <property type="match status" value="1"/>
</dbReference>
<feature type="chain" id="PRO_5022664999" evidence="2">
    <location>
        <begin position="19"/>
        <end position="251"/>
    </location>
</feature>
<sequence length="251" mass="27181">MKQFYFLLFTLIIFTVSAQNELSNGSFETWTGTASLDTPVNWYGSKSSIAKSAVLQSTDAYEGASSVVLTASGTGHKRFTNEAITATSESYTLTYFAKGDGDIRNAFHDGGYSAYADYTTLSSTEGWVKITYEFTPTAGDLEVVFSVRNTSGVGIFIDNVVLVKTATLSLESFKDELKLSLYPNPATNGFVNITSATSEAISVRVFDVLGKQVLNNTIANNRLNVSSLNAGMYILHITQNGNSVTKKLVIK</sequence>
<organism evidence="4 5">
    <name type="scientific">Bizionia myxarmorum</name>
    <dbReference type="NCBI Taxonomy" id="291186"/>
    <lineage>
        <taxon>Bacteria</taxon>
        <taxon>Pseudomonadati</taxon>
        <taxon>Bacteroidota</taxon>
        <taxon>Flavobacteriia</taxon>
        <taxon>Flavobacteriales</taxon>
        <taxon>Flavobacteriaceae</taxon>
        <taxon>Bizionia</taxon>
    </lineage>
</organism>
<dbReference type="RefSeq" id="WP_148402757.1">
    <property type="nucleotide sequence ID" value="NZ_VSKK01000001.1"/>
</dbReference>
<dbReference type="Pfam" id="PF18962">
    <property type="entry name" value="Por_Secre_tail"/>
    <property type="match status" value="1"/>
</dbReference>
<evidence type="ECO:0000256" key="2">
    <source>
        <dbReference type="SAM" id="SignalP"/>
    </source>
</evidence>
<dbReference type="InterPro" id="IPR026444">
    <property type="entry name" value="Secre_tail"/>
</dbReference>
<dbReference type="EMBL" id="VSKK01000001">
    <property type="protein sequence ID" value="TYB79021.1"/>
    <property type="molecule type" value="Genomic_DNA"/>
</dbReference>
<comment type="caution">
    <text evidence="4">The sequence shown here is derived from an EMBL/GenBank/DDBJ whole genome shotgun (WGS) entry which is preliminary data.</text>
</comment>
<dbReference type="AlphaFoldDB" id="A0A5D0RDM1"/>